<sequence length="344" mass="38633">MATRTLKRIFLAAVFGLSGVLAALPPPDNVRIFSENMGLQLLWDPPVNTSNKLTYTTEYKSLSGFTTVCVNQSETSCDVTNKITPFGKYDLRVRAELQDQVSDWVTRNDFEVLQMTNISAPSVKLQTRRGEIEVQITDPLMRLNDFQELYRPVQYVISYWREGDVHKLEKRSDQSHVILSATLAAHVKYCVQVHIYSHMINMTSARSNHNCIKNSANDVVSGWQIMLVMLGSFVVVGAGTLLFFAVGWYSCRGIHYLHPKAKLPDHFFIPSLLPPLSQMDQFKGQPVELCHPLSIVLETPQPPLLDGGLHCTHPLQEEEQPERQGEKWETGGGGDGGDRALHSL</sequence>
<evidence type="ECO:0000313" key="6">
    <source>
        <dbReference type="Proteomes" id="UP000823561"/>
    </source>
</evidence>
<dbReference type="EMBL" id="JADWDJ010000003">
    <property type="protein sequence ID" value="KAG5282857.1"/>
    <property type="molecule type" value="Genomic_DNA"/>
</dbReference>
<proteinExistence type="predicted"/>
<name>A0AAV6H9N0_9TELE</name>
<dbReference type="Proteomes" id="UP000823561">
    <property type="component" value="Chromosome 3"/>
</dbReference>
<dbReference type="CDD" id="cd00063">
    <property type="entry name" value="FN3"/>
    <property type="match status" value="1"/>
</dbReference>
<evidence type="ECO:0000259" key="4">
    <source>
        <dbReference type="PROSITE" id="PS50853"/>
    </source>
</evidence>
<dbReference type="Pfam" id="PF09294">
    <property type="entry name" value="Interfer-bind"/>
    <property type="match status" value="1"/>
</dbReference>
<dbReference type="Gene3D" id="2.60.40.10">
    <property type="entry name" value="Immunoglobulins"/>
    <property type="match status" value="1"/>
</dbReference>
<gene>
    <name evidence="5" type="ORF">AALO_G00035410</name>
</gene>
<dbReference type="PANTHER" id="PTHR20859:SF46">
    <property type="entry name" value="INTERFERON GAMMA RECEPTOR 2"/>
    <property type="match status" value="1"/>
</dbReference>
<dbReference type="GO" id="GO:0005886">
    <property type="term" value="C:plasma membrane"/>
    <property type="evidence" value="ECO:0007669"/>
    <property type="project" value="TreeGrafter"/>
</dbReference>
<keyword evidence="2" id="KW-1133">Transmembrane helix</keyword>
<keyword evidence="6" id="KW-1185">Reference proteome</keyword>
<comment type="caution">
    <text evidence="5">The sequence shown here is derived from an EMBL/GenBank/DDBJ whole genome shotgun (WGS) entry which is preliminary data.</text>
</comment>
<dbReference type="InterPro" id="IPR003961">
    <property type="entry name" value="FN3_dom"/>
</dbReference>
<protein>
    <recommendedName>
        <fullName evidence="4">Fibronectin type-III domain-containing protein</fullName>
    </recommendedName>
</protein>
<evidence type="ECO:0000256" key="2">
    <source>
        <dbReference type="SAM" id="Phobius"/>
    </source>
</evidence>
<keyword evidence="3" id="KW-0732">Signal</keyword>
<dbReference type="InterPro" id="IPR036116">
    <property type="entry name" value="FN3_sf"/>
</dbReference>
<dbReference type="InterPro" id="IPR013783">
    <property type="entry name" value="Ig-like_fold"/>
</dbReference>
<dbReference type="SUPFAM" id="SSF49265">
    <property type="entry name" value="Fibronectin type III"/>
    <property type="match status" value="2"/>
</dbReference>
<keyword evidence="2" id="KW-0472">Membrane</keyword>
<organism evidence="5 6">
    <name type="scientific">Alosa alosa</name>
    <name type="common">allis shad</name>
    <dbReference type="NCBI Taxonomy" id="278164"/>
    <lineage>
        <taxon>Eukaryota</taxon>
        <taxon>Metazoa</taxon>
        <taxon>Chordata</taxon>
        <taxon>Craniata</taxon>
        <taxon>Vertebrata</taxon>
        <taxon>Euteleostomi</taxon>
        <taxon>Actinopterygii</taxon>
        <taxon>Neopterygii</taxon>
        <taxon>Teleostei</taxon>
        <taxon>Clupei</taxon>
        <taxon>Clupeiformes</taxon>
        <taxon>Clupeoidei</taxon>
        <taxon>Clupeidae</taxon>
        <taxon>Alosa</taxon>
    </lineage>
</organism>
<evidence type="ECO:0000256" key="1">
    <source>
        <dbReference type="SAM" id="MobiDB-lite"/>
    </source>
</evidence>
<dbReference type="InterPro" id="IPR015373">
    <property type="entry name" value="Interferon/interleukin_rcp_dom"/>
</dbReference>
<evidence type="ECO:0000256" key="3">
    <source>
        <dbReference type="SAM" id="SignalP"/>
    </source>
</evidence>
<feature type="signal peptide" evidence="3">
    <location>
        <begin position="1"/>
        <end position="22"/>
    </location>
</feature>
<dbReference type="PANTHER" id="PTHR20859">
    <property type="entry name" value="INTERFERON/INTERLEUKIN RECEPTOR"/>
    <property type="match status" value="1"/>
</dbReference>
<accession>A0AAV6H9N0</accession>
<evidence type="ECO:0000313" key="5">
    <source>
        <dbReference type="EMBL" id="KAG5282857.1"/>
    </source>
</evidence>
<dbReference type="GO" id="GO:0004896">
    <property type="term" value="F:cytokine receptor activity"/>
    <property type="evidence" value="ECO:0007669"/>
    <property type="project" value="TreeGrafter"/>
</dbReference>
<feature type="transmembrane region" description="Helical" evidence="2">
    <location>
        <begin position="223"/>
        <end position="249"/>
    </location>
</feature>
<dbReference type="Pfam" id="PF01108">
    <property type="entry name" value="Tissue_fac"/>
    <property type="match status" value="1"/>
</dbReference>
<feature type="chain" id="PRO_5043708787" description="Fibronectin type-III domain-containing protein" evidence="3">
    <location>
        <begin position="23"/>
        <end position="344"/>
    </location>
</feature>
<reference evidence="5" key="1">
    <citation type="submission" date="2020-10" db="EMBL/GenBank/DDBJ databases">
        <title>Chromosome-scale genome assembly of the Allis shad, Alosa alosa.</title>
        <authorList>
            <person name="Margot Z."/>
            <person name="Christophe K."/>
            <person name="Cabau C."/>
            <person name="Louis A."/>
            <person name="Berthelot C."/>
            <person name="Parey E."/>
            <person name="Roest Crollius H."/>
            <person name="Montfort J."/>
            <person name="Robinson-Rechavi M."/>
            <person name="Bucao C."/>
            <person name="Bouchez O."/>
            <person name="Gislard M."/>
            <person name="Lluch J."/>
            <person name="Milhes M."/>
            <person name="Lampietro C."/>
            <person name="Lopez Roques C."/>
            <person name="Donnadieu C."/>
            <person name="Braasch I."/>
            <person name="Desvignes T."/>
            <person name="Postlethwait J."/>
            <person name="Bobe J."/>
            <person name="Guiguen Y."/>
        </authorList>
    </citation>
    <scope>NUCLEOTIDE SEQUENCE</scope>
    <source>
        <strain evidence="5">M-15738</strain>
        <tissue evidence="5">Blood</tissue>
    </source>
</reference>
<dbReference type="AlphaFoldDB" id="A0AAV6H9N0"/>
<feature type="domain" description="Fibronectin type-III" evidence="4">
    <location>
        <begin position="26"/>
        <end position="115"/>
    </location>
</feature>
<dbReference type="PROSITE" id="PS50853">
    <property type="entry name" value="FN3"/>
    <property type="match status" value="1"/>
</dbReference>
<dbReference type="InterPro" id="IPR050650">
    <property type="entry name" value="Type-II_Cytokine-TF_Rcpt"/>
</dbReference>
<feature type="region of interest" description="Disordered" evidence="1">
    <location>
        <begin position="316"/>
        <end position="344"/>
    </location>
</feature>
<keyword evidence="2" id="KW-0812">Transmembrane</keyword>